<evidence type="ECO:0000313" key="1">
    <source>
        <dbReference type="EMBL" id="KAJ8435115.1"/>
    </source>
</evidence>
<name>A0A9Q1K284_9CARY</name>
<accession>A0A9Q1K284</accession>
<protein>
    <submittedName>
        <fullName evidence="1">Uncharacterized protein</fullName>
    </submittedName>
</protein>
<dbReference type="Proteomes" id="UP001153076">
    <property type="component" value="Unassembled WGS sequence"/>
</dbReference>
<dbReference type="AlphaFoldDB" id="A0A9Q1K284"/>
<sequence length="155" mass="18089">MSTAVTKLGKQEVYAFLFSPRTQTQPTNLILSFPLPPRFSSYVPPLSPILFIYATFKNLNLFLTIMANKEKGEEEMFSMLAVDSRECESKRLRGVLYEKRLKEFPFHIWTNYHRAFADQRTFLPTHTVPILLHEVIRSPNISLQINRVAHFKVDK</sequence>
<keyword evidence="2" id="KW-1185">Reference proteome</keyword>
<organism evidence="1 2">
    <name type="scientific">Carnegiea gigantea</name>
    <dbReference type="NCBI Taxonomy" id="171969"/>
    <lineage>
        <taxon>Eukaryota</taxon>
        <taxon>Viridiplantae</taxon>
        <taxon>Streptophyta</taxon>
        <taxon>Embryophyta</taxon>
        <taxon>Tracheophyta</taxon>
        <taxon>Spermatophyta</taxon>
        <taxon>Magnoliopsida</taxon>
        <taxon>eudicotyledons</taxon>
        <taxon>Gunneridae</taxon>
        <taxon>Pentapetalae</taxon>
        <taxon>Caryophyllales</taxon>
        <taxon>Cactineae</taxon>
        <taxon>Cactaceae</taxon>
        <taxon>Cactoideae</taxon>
        <taxon>Echinocereeae</taxon>
        <taxon>Carnegiea</taxon>
    </lineage>
</organism>
<dbReference type="EMBL" id="JAKOGI010000431">
    <property type="protein sequence ID" value="KAJ8435115.1"/>
    <property type="molecule type" value="Genomic_DNA"/>
</dbReference>
<proteinExistence type="predicted"/>
<comment type="caution">
    <text evidence="1">The sequence shown here is derived from an EMBL/GenBank/DDBJ whole genome shotgun (WGS) entry which is preliminary data.</text>
</comment>
<gene>
    <name evidence="1" type="ORF">Cgig2_020758</name>
</gene>
<evidence type="ECO:0000313" key="2">
    <source>
        <dbReference type="Proteomes" id="UP001153076"/>
    </source>
</evidence>
<reference evidence="1" key="1">
    <citation type="submission" date="2022-04" db="EMBL/GenBank/DDBJ databases">
        <title>Carnegiea gigantea Genome sequencing and assembly v2.</title>
        <authorList>
            <person name="Copetti D."/>
            <person name="Sanderson M.J."/>
            <person name="Burquez A."/>
            <person name="Wojciechowski M.F."/>
        </authorList>
    </citation>
    <scope>NUCLEOTIDE SEQUENCE</scope>
    <source>
        <strain evidence="1">SGP5-SGP5p</strain>
        <tissue evidence="1">Aerial part</tissue>
    </source>
</reference>